<dbReference type="AlphaFoldDB" id="K9UAM7"/>
<dbReference type="HOGENOM" id="CLU_2732652_0_0_3"/>
<dbReference type="EMBL" id="CP003600">
    <property type="protein sequence ID" value="AFY91885.1"/>
    <property type="molecule type" value="Genomic_DNA"/>
</dbReference>
<evidence type="ECO:0000256" key="1">
    <source>
        <dbReference type="SAM" id="Phobius"/>
    </source>
</evidence>
<gene>
    <name evidence="2" type="ORF">Cha6605_0607</name>
</gene>
<dbReference type="Proteomes" id="UP000010366">
    <property type="component" value="Chromosome"/>
</dbReference>
<proteinExistence type="predicted"/>
<evidence type="ECO:0000313" key="2">
    <source>
        <dbReference type="EMBL" id="AFY91885.1"/>
    </source>
</evidence>
<organism evidence="2 3">
    <name type="scientific">Chamaesiphon minutus (strain ATCC 27169 / PCC 6605)</name>
    <dbReference type="NCBI Taxonomy" id="1173020"/>
    <lineage>
        <taxon>Bacteria</taxon>
        <taxon>Bacillati</taxon>
        <taxon>Cyanobacteriota</taxon>
        <taxon>Cyanophyceae</taxon>
        <taxon>Gomontiellales</taxon>
        <taxon>Chamaesiphonaceae</taxon>
        <taxon>Chamaesiphon</taxon>
    </lineage>
</organism>
<dbReference type="KEGG" id="cmp:Cha6605_0607"/>
<sequence length="71" mass="8374">MDRQLVLAVSEFRSLTNNLADLWLLNRQQLQLYNFLAINFYKLFINLHNYLVIISYGYLLVNVLAKNSHVS</sequence>
<keyword evidence="3" id="KW-1185">Reference proteome</keyword>
<evidence type="ECO:0000313" key="3">
    <source>
        <dbReference type="Proteomes" id="UP000010366"/>
    </source>
</evidence>
<keyword evidence="1" id="KW-0812">Transmembrane</keyword>
<keyword evidence="1" id="KW-0472">Membrane</keyword>
<name>K9UAM7_CHAP6</name>
<keyword evidence="1" id="KW-1133">Transmembrane helix</keyword>
<reference evidence="2 3" key="1">
    <citation type="submission" date="2012-05" db="EMBL/GenBank/DDBJ databases">
        <title>Finished chromosome of genome of Chamaesiphon sp. PCC 6605.</title>
        <authorList>
            <consortium name="US DOE Joint Genome Institute"/>
            <person name="Gugger M."/>
            <person name="Coursin T."/>
            <person name="Rippka R."/>
            <person name="Tandeau De Marsac N."/>
            <person name="Huntemann M."/>
            <person name="Wei C.-L."/>
            <person name="Han J."/>
            <person name="Detter J.C."/>
            <person name="Han C."/>
            <person name="Tapia R."/>
            <person name="Chen A."/>
            <person name="Kyrpides N."/>
            <person name="Mavromatis K."/>
            <person name="Markowitz V."/>
            <person name="Szeto E."/>
            <person name="Ivanova N."/>
            <person name="Pagani I."/>
            <person name="Pati A."/>
            <person name="Goodwin L."/>
            <person name="Nordberg H.P."/>
            <person name="Cantor M.N."/>
            <person name="Hua S.X."/>
            <person name="Woyke T."/>
            <person name="Kerfeld C.A."/>
        </authorList>
    </citation>
    <scope>NUCLEOTIDE SEQUENCE [LARGE SCALE GENOMIC DNA]</scope>
    <source>
        <strain evidence="3">ATCC 27169 / PCC 6605</strain>
    </source>
</reference>
<protein>
    <submittedName>
        <fullName evidence="2">Uncharacterized protein</fullName>
    </submittedName>
</protein>
<accession>K9UAM7</accession>
<feature type="transmembrane region" description="Helical" evidence="1">
    <location>
        <begin position="47"/>
        <end position="65"/>
    </location>
</feature>
<dbReference type="STRING" id="1173020.Cha6605_0607"/>